<evidence type="ECO:0000256" key="2">
    <source>
        <dbReference type="ARBA" id="ARBA00022741"/>
    </source>
</evidence>
<evidence type="ECO:0000313" key="7">
    <source>
        <dbReference type="Proteomes" id="UP000782312"/>
    </source>
</evidence>
<protein>
    <submittedName>
        <fullName evidence="6">ABC transporter ATP-binding protein</fullName>
    </submittedName>
</protein>
<evidence type="ECO:0000259" key="5">
    <source>
        <dbReference type="PROSITE" id="PS50893"/>
    </source>
</evidence>
<dbReference type="Gene3D" id="3.40.50.300">
    <property type="entry name" value="P-loop containing nucleotide triphosphate hydrolases"/>
    <property type="match status" value="1"/>
</dbReference>
<comment type="caution">
    <text evidence="6">The sequence shown here is derived from an EMBL/GenBank/DDBJ whole genome shotgun (WGS) entry which is preliminary data.</text>
</comment>
<dbReference type="Pfam" id="PF00005">
    <property type="entry name" value="ABC_tran"/>
    <property type="match status" value="1"/>
</dbReference>
<proteinExistence type="predicted"/>
<dbReference type="GO" id="GO:0016887">
    <property type="term" value="F:ATP hydrolysis activity"/>
    <property type="evidence" value="ECO:0007669"/>
    <property type="project" value="InterPro"/>
</dbReference>
<keyword evidence="2" id="KW-0547">Nucleotide-binding</keyword>
<evidence type="ECO:0000256" key="3">
    <source>
        <dbReference type="ARBA" id="ARBA00022840"/>
    </source>
</evidence>
<feature type="domain" description="ABC transporter" evidence="5">
    <location>
        <begin position="45"/>
        <end position="281"/>
    </location>
</feature>
<dbReference type="InterPro" id="IPR003593">
    <property type="entry name" value="AAA+_ATPase"/>
</dbReference>
<dbReference type="PANTHER" id="PTHR43023">
    <property type="entry name" value="PROTEIN TRIGALACTOSYLDIACYLGLYCEROL 3, CHLOROPLASTIC"/>
    <property type="match status" value="1"/>
</dbReference>
<dbReference type="SMART" id="SM00382">
    <property type="entry name" value="AAA"/>
    <property type="match status" value="1"/>
</dbReference>
<keyword evidence="1" id="KW-0813">Transport</keyword>
<dbReference type="SUPFAM" id="SSF52540">
    <property type="entry name" value="P-loop containing nucleoside triphosphate hydrolases"/>
    <property type="match status" value="1"/>
</dbReference>
<dbReference type="InterPro" id="IPR027417">
    <property type="entry name" value="P-loop_NTPase"/>
</dbReference>
<name>A0A932I326_UNCTE</name>
<dbReference type="GO" id="GO:0005524">
    <property type="term" value="F:ATP binding"/>
    <property type="evidence" value="ECO:0007669"/>
    <property type="project" value="UniProtKB-KW"/>
</dbReference>
<dbReference type="CDD" id="cd03261">
    <property type="entry name" value="ABC_Org_Solvent_Resistant"/>
    <property type="match status" value="1"/>
</dbReference>
<organism evidence="6 7">
    <name type="scientific">Tectimicrobiota bacterium</name>
    <dbReference type="NCBI Taxonomy" id="2528274"/>
    <lineage>
        <taxon>Bacteria</taxon>
        <taxon>Pseudomonadati</taxon>
        <taxon>Nitrospinota/Tectimicrobiota group</taxon>
        <taxon>Candidatus Tectimicrobiota</taxon>
    </lineage>
</organism>
<dbReference type="InterPro" id="IPR003439">
    <property type="entry name" value="ABC_transporter-like_ATP-bd"/>
</dbReference>
<feature type="region of interest" description="Disordered" evidence="4">
    <location>
        <begin position="18"/>
        <end position="39"/>
    </location>
</feature>
<keyword evidence="3 6" id="KW-0067">ATP-binding</keyword>
<sequence>MRHLPPRPPRLHARGAVRRVSGAGGPDGRRGRRRGRGAVSGATKIELRGLEKSFGANRVLRGLSFRIPAGKITVIIGRSGEGKSVLLKHMIGLVRPDKGQVLVDGEDITGLRDRDLNRVRGKFGMLFQGAALFDSMNVAENVAFPLREHSRLSPEEIMARVTDRLRLVGLEGVEDRMPSELSGGMKKRVGLARALVREPEIILYDEPTTGLDPILTDSINRLIVHTQKTLGVTSVMISHDVEKALEFADRVAMLHQGCIAAEGTPEELRAMDDPLVRQFLSGSAEGPIKVL</sequence>
<evidence type="ECO:0000256" key="4">
    <source>
        <dbReference type="SAM" id="MobiDB-lite"/>
    </source>
</evidence>
<dbReference type="Proteomes" id="UP000782312">
    <property type="component" value="Unassembled WGS sequence"/>
</dbReference>
<dbReference type="InterPro" id="IPR017871">
    <property type="entry name" value="ABC_transporter-like_CS"/>
</dbReference>
<evidence type="ECO:0000313" key="6">
    <source>
        <dbReference type="EMBL" id="MBI3128867.1"/>
    </source>
</evidence>
<dbReference type="AlphaFoldDB" id="A0A932I326"/>
<evidence type="ECO:0000256" key="1">
    <source>
        <dbReference type="ARBA" id="ARBA00022448"/>
    </source>
</evidence>
<accession>A0A932I326</accession>
<dbReference type="PANTHER" id="PTHR43023:SF6">
    <property type="entry name" value="INTERMEMBRANE PHOSPHOLIPID TRANSPORT SYSTEM ATP-BINDING PROTEIN MLAF"/>
    <property type="match status" value="1"/>
</dbReference>
<gene>
    <name evidence="6" type="ORF">HYZ11_14775</name>
</gene>
<dbReference type="PROSITE" id="PS00211">
    <property type="entry name" value="ABC_TRANSPORTER_1"/>
    <property type="match status" value="1"/>
</dbReference>
<dbReference type="PROSITE" id="PS50893">
    <property type="entry name" value="ABC_TRANSPORTER_2"/>
    <property type="match status" value="1"/>
</dbReference>
<reference evidence="6" key="1">
    <citation type="submission" date="2020-07" db="EMBL/GenBank/DDBJ databases">
        <title>Huge and variable diversity of episymbiotic CPR bacteria and DPANN archaea in groundwater ecosystems.</title>
        <authorList>
            <person name="He C.Y."/>
            <person name="Keren R."/>
            <person name="Whittaker M."/>
            <person name="Farag I.F."/>
            <person name="Doudna J."/>
            <person name="Cate J.H.D."/>
            <person name="Banfield J.F."/>
        </authorList>
    </citation>
    <scope>NUCLEOTIDE SEQUENCE</scope>
    <source>
        <strain evidence="6">NC_groundwater_763_Ag_S-0.2um_68_21</strain>
    </source>
</reference>
<dbReference type="EMBL" id="JACPUR010000035">
    <property type="protein sequence ID" value="MBI3128867.1"/>
    <property type="molecule type" value="Genomic_DNA"/>
</dbReference>